<dbReference type="GO" id="GO:0005886">
    <property type="term" value="C:plasma membrane"/>
    <property type="evidence" value="ECO:0007669"/>
    <property type="project" value="UniProtKB-SubCell"/>
</dbReference>
<protein>
    <recommendedName>
        <fullName evidence="6">Protein PNS1</fullName>
    </recommendedName>
</protein>
<reference evidence="7" key="1">
    <citation type="submission" date="2020-12" db="EMBL/GenBank/DDBJ databases">
        <title>Metabolic potential, ecology and presence of endohyphal bacteria is reflected in genomic diversity of Mucoromycotina.</title>
        <authorList>
            <person name="Muszewska A."/>
            <person name="Okrasinska A."/>
            <person name="Steczkiewicz K."/>
            <person name="Drgas O."/>
            <person name="Orlowska M."/>
            <person name="Perlinska-Lenart U."/>
            <person name="Aleksandrzak-Piekarczyk T."/>
            <person name="Szatraj K."/>
            <person name="Zielenkiewicz U."/>
            <person name="Pilsyk S."/>
            <person name="Malc E."/>
            <person name="Mieczkowski P."/>
            <person name="Kruszewska J.S."/>
            <person name="Biernat P."/>
            <person name="Pawlowska J."/>
        </authorList>
    </citation>
    <scope>NUCLEOTIDE SEQUENCE</scope>
    <source>
        <strain evidence="7">CBS 226.32</strain>
    </source>
</reference>
<comment type="caution">
    <text evidence="7">The sequence shown here is derived from an EMBL/GenBank/DDBJ whole genome shotgun (WGS) entry which is preliminary data.</text>
</comment>
<dbReference type="PANTHER" id="PTHR12385:SF88">
    <property type="entry name" value="CHOLINE TRANSPORTER-LIKE PROTEIN CTL1"/>
    <property type="match status" value="1"/>
</dbReference>
<feature type="transmembrane region" description="Helical" evidence="6">
    <location>
        <begin position="149"/>
        <end position="172"/>
    </location>
</feature>
<evidence type="ECO:0000256" key="1">
    <source>
        <dbReference type="ARBA" id="ARBA00004141"/>
    </source>
</evidence>
<keyword evidence="4 6" id="KW-1133">Transmembrane helix</keyword>
<dbReference type="Pfam" id="PF04515">
    <property type="entry name" value="Choline_transpo"/>
    <property type="match status" value="1"/>
</dbReference>
<organism evidence="7 8">
    <name type="scientific">Mucor plumbeus</name>
    <dbReference type="NCBI Taxonomy" id="97098"/>
    <lineage>
        <taxon>Eukaryota</taxon>
        <taxon>Fungi</taxon>
        <taxon>Fungi incertae sedis</taxon>
        <taxon>Mucoromycota</taxon>
        <taxon>Mucoromycotina</taxon>
        <taxon>Mucoromycetes</taxon>
        <taxon>Mucorales</taxon>
        <taxon>Mucorineae</taxon>
        <taxon>Mucoraceae</taxon>
        <taxon>Mucor</taxon>
    </lineage>
</organism>
<feature type="transmembrane region" description="Helical" evidence="6">
    <location>
        <begin position="192"/>
        <end position="213"/>
    </location>
</feature>
<evidence type="ECO:0000256" key="4">
    <source>
        <dbReference type="ARBA" id="ARBA00022989"/>
    </source>
</evidence>
<dbReference type="GO" id="GO:0022857">
    <property type="term" value="F:transmembrane transporter activity"/>
    <property type="evidence" value="ECO:0007669"/>
    <property type="project" value="UniProtKB-UniRule"/>
</dbReference>
<evidence type="ECO:0000256" key="2">
    <source>
        <dbReference type="ARBA" id="ARBA00007168"/>
    </source>
</evidence>
<feature type="transmembrane region" description="Helical" evidence="6">
    <location>
        <begin position="220"/>
        <end position="242"/>
    </location>
</feature>
<evidence type="ECO:0000313" key="8">
    <source>
        <dbReference type="Proteomes" id="UP000650833"/>
    </source>
</evidence>
<sequence length="599" mass="66900">MEQSLPNFAKEALSTLKSSFFQGRGGYYAQMDQESENEEEGNDNTMSHSLFYSIHQNQHNINEDSIPLTESNAYSDRSQLLFEQENEIEYDDSDLEESPKPSAIYLDQPSASTINFSNPRSLSESLLPTSASIPPGITTTTDRKYRDPIFAALYAICFTVFLLSGFVILFTTDSHAIENYIKGSTFKTIRDSAGILCIIIATALIIGTIWLYILRTFTKIFVWGTVVCVPITLTAVFIWTLVESLQSNFIYEGEKQFSAKDTGLTIMSFVPLILNLLYIKVVFDNKHRINQTVSVIELACDVVRYNPGIILVSFVLLATFIVFSIVWITFFNRLWLIGHSGDKSSLAGAIWIVNNYVYSLAAFYVFIYMWTAKLLVYMERFALSAITAQWYFHRNDPSSTATNTKSLWKSVLIKASTTSFGTLAFGSLILAIIQFLQFIARSIRKYSKTARPFAAVFSFILRYIDALVSTFSNYTISLAGITGESFCSAATSATKIFRRNLLTGLFGADLLTQLILYIGASVIALSSGFGAYVYATHSLHSPHGFVVGLIGTLMPWYLSQFFSYTMMSIIDASFLCYAIDLDTGMVHLSAAHTAFSGFD</sequence>
<dbReference type="AlphaFoldDB" id="A0A8H7UTM0"/>
<keyword evidence="8" id="KW-1185">Reference proteome</keyword>
<comment type="similarity">
    <text evidence="2 6">Belongs to the CTL (choline transporter-like) family.</text>
</comment>
<gene>
    <name evidence="7" type="ORF">INT46_006883</name>
</gene>
<dbReference type="PANTHER" id="PTHR12385">
    <property type="entry name" value="CHOLINE TRANSPORTER-LIKE (SLC FAMILY 44)"/>
    <property type="match status" value="1"/>
</dbReference>
<feature type="transmembrane region" description="Helical" evidence="6">
    <location>
        <begin position="308"/>
        <end position="328"/>
    </location>
</feature>
<name>A0A8H7UTM0_9FUNG</name>
<evidence type="ECO:0000256" key="3">
    <source>
        <dbReference type="ARBA" id="ARBA00022692"/>
    </source>
</evidence>
<accession>A0A8H7UTM0</accession>
<evidence type="ECO:0000256" key="5">
    <source>
        <dbReference type="ARBA" id="ARBA00023136"/>
    </source>
</evidence>
<dbReference type="OrthoDB" id="420519at2759"/>
<proteinExistence type="inferred from homology"/>
<evidence type="ECO:0000313" key="7">
    <source>
        <dbReference type="EMBL" id="KAG2190389.1"/>
    </source>
</evidence>
<keyword evidence="5 6" id="KW-0472">Membrane</keyword>
<feature type="transmembrane region" description="Helical" evidence="6">
    <location>
        <begin position="541"/>
        <end position="558"/>
    </location>
</feature>
<comment type="function">
    <text evidence="6">Probably involved in transport through the plasma membrane.</text>
</comment>
<comment type="subcellular location">
    <subcellularLocation>
        <location evidence="6">Cell membrane</location>
        <topology evidence="6">Multi-pass membrane protein</topology>
    </subcellularLocation>
    <subcellularLocation>
        <location evidence="1">Membrane</location>
        <topology evidence="1">Multi-pass membrane protein</topology>
    </subcellularLocation>
</comment>
<dbReference type="EMBL" id="JAEPRC010000978">
    <property type="protein sequence ID" value="KAG2190389.1"/>
    <property type="molecule type" value="Genomic_DNA"/>
</dbReference>
<feature type="transmembrane region" description="Helical" evidence="6">
    <location>
        <begin position="412"/>
        <end position="438"/>
    </location>
</feature>
<dbReference type="InterPro" id="IPR007603">
    <property type="entry name" value="Choline_transptr-like"/>
</dbReference>
<dbReference type="Proteomes" id="UP000650833">
    <property type="component" value="Unassembled WGS sequence"/>
</dbReference>
<feature type="transmembrane region" description="Helical" evidence="6">
    <location>
        <begin position="262"/>
        <end position="283"/>
    </location>
</feature>
<evidence type="ECO:0000256" key="6">
    <source>
        <dbReference type="RuleBase" id="RU368066"/>
    </source>
</evidence>
<keyword evidence="3 6" id="KW-0812">Transmembrane</keyword>
<feature type="transmembrane region" description="Helical" evidence="6">
    <location>
        <begin position="348"/>
        <end position="367"/>
    </location>
</feature>